<keyword evidence="2" id="KW-1185">Reference proteome</keyword>
<dbReference type="Gene3D" id="3.30.559.10">
    <property type="entry name" value="Chloramphenicol acetyltransferase-like domain"/>
    <property type="match status" value="1"/>
</dbReference>
<dbReference type="InterPro" id="IPR052058">
    <property type="entry name" value="Alcohol_O-acetyltransferase"/>
</dbReference>
<dbReference type="Proteomes" id="UP000294933">
    <property type="component" value="Unassembled WGS sequence"/>
</dbReference>
<dbReference type="AlphaFoldDB" id="A0A4Y7QDJ4"/>
<reference evidence="1 2" key="1">
    <citation type="submission" date="2018-06" db="EMBL/GenBank/DDBJ databases">
        <title>A transcriptomic atlas of mushroom development highlights an independent origin of complex multicellularity.</title>
        <authorList>
            <consortium name="DOE Joint Genome Institute"/>
            <person name="Krizsan K."/>
            <person name="Almasi E."/>
            <person name="Merenyi Z."/>
            <person name="Sahu N."/>
            <person name="Viragh M."/>
            <person name="Koszo T."/>
            <person name="Mondo S."/>
            <person name="Kiss B."/>
            <person name="Balint B."/>
            <person name="Kues U."/>
            <person name="Barry K."/>
            <person name="Hegedus J.C."/>
            <person name="Henrissat B."/>
            <person name="Johnson J."/>
            <person name="Lipzen A."/>
            <person name="Ohm R."/>
            <person name="Nagy I."/>
            <person name="Pangilinan J."/>
            <person name="Yan J."/>
            <person name="Xiong Y."/>
            <person name="Grigoriev I.V."/>
            <person name="Hibbett D.S."/>
            <person name="Nagy L.G."/>
        </authorList>
    </citation>
    <scope>NUCLEOTIDE SEQUENCE [LARGE SCALE GENOMIC DNA]</scope>
    <source>
        <strain evidence="1 2">SZMC22713</strain>
    </source>
</reference>
<dbReference type="PANTHER" id="PTHR28037">
    <property type="entry name" value="ALCOHOL O-ACETYLTRANSFERASE 1-RELATED"/>
    <property type="match status" value="1"/>
</dbReference>
<evidence type="ECO:0000313" key="1">
    <source>
        <dbReference type="EMBL" id="TDL25331.1"/>
    </source>
</evidence>
<dbReference type="VEuPathDB" id="FungiDB:BD410DRAFT_896234"/>
<accession>A0A4Y7QDJ4</accession>
<organism evidence="1 2">
    <name type="scientific">Rickenella mellea</name>
    <dbReference type="NCBI Taxonomy" id="50990"/>
    <lineage>
        <taxon>Eukaryota</taxon>
        <taxon>Fungi</taxon>
        <taxon>Dikarya</taxon>
        <taxon>Basidiomycota</taxon>
        <taxon>Agaricomycotina</taxon>
        <taxon>Agaricomycetes</taxon>
        <taxon>Hymenochaetales</taxon>
        <taxon>Rickenellaceae</taxon>
        <taxon>Rickenella</taxon>
    </lineage>
</organism>
<sequence length="544" mass="61124">MTPPSENHSSHELTSSTDFNNVSRVCERRMGETELSYYLPSRASGTSDMFLHLSFRAPAHIMERARVRAAWALLRLRHPLMGATVRMETYDDVRLLYQRPESAECLLKDAERTVEFRYESEYQLIDSYLNGTRTLSDDRLSYLFVLTPPSSTGVDTPTSIPDHASAFEEQSDLCNEYTILICATHFIGDGIAIHMFGNEFFTTISSDLSTEDIEKTLDMEWEIKHSSMNTIKDVLPVPLEARLPPIEGKFRKAACKVDFKNSEDKLIGGHAIPRKKATSAHSVFINVPFDEKRTRQILQTCKSNGVSVSNALFAICDIAWAKMTTPNPELPILLYSAMNLRPYFTPSKENQSYWFLSIGYFNVILPIFPPANPSDLASTFWCRAKAAKAQSIKAAKHPMLVPRAHFKARARGQQARFWAKVDDDEAAKLANGTAVPHVLQPPFPKPISAATEAKPRAPSTALLGLSMLGNLDGIYKSSSSQGRIQLHTITGGTRQRSNAILLYAYTFASKLWLSLQFDENGLDKDVVEKYWSEVLKCVEEFLMK</sequence>
<evidence type="ECO:0000313" key="2">
    <source>
        <dbReference type="Proteomes" id="UP000294933"/>
    </source>
</evidence>
<protein>
    <recommendedName>
        <fullName evidence="3">CoA-dependent acyltransferase</fullName>
    </recommendedName>
</protein>
<evidence type="ECO:0008006" key="3">
    <source>
        <dbReference type="Google" id="ProtNLM"/>
    </source>
</evidence>
<dbReference type="Gene3D" id="3.30.559.30">
    <property type="entry name" value="Nonribosomal peptide synthetase, condensation domain"/>
    <property type="match status" value="1"/>
</dbReference>
<gene>
    <name evidence="1" type="ORF">BD410DRAFT_896234</name>
</gene>
<dbReference type="EMBL" id="ML170164">
    <property type="protein sequence ID" value="TDL25331.1"/>
    <property type="molecule type" value="Genomic_DNA"/>
</dbReference>
<dbReference type="STRING" id="50990.A0A4Y7QDJ4"/>
<dbReference type="InterPro" id="IPR023213">
    <property type="entry name" value="CAT-like_dom_sf"/>
</dbReference>
<name>A0A4Y7QDJ4_9AGAM</name>
<dbReference type="OrthoDB" id="3355480at2759"/>
<proteinExistence type="predicted"/>
<dbReference type="PANTHER" id="PTHR28037:SF1">
    <property type="entry name" value="ALCOHOL O-ACETYLTRANSFERASE 1-RELATED"/>
    <property type="match status" value="1"/>
</dbReference>
<dbReference type="SUPFAM" id="SSF52777">
    <property type="entry name" value="CoA-dependent acyltransferases"/>
    <property type="match status" value="1"/>
</dbReference>